<name>A0A8J4A7A8_9ACTN</name>
<evidence type="ECO:0000313" key="2">
    <source>
        <dbReference type="Proteomes" id="UP000635606"/>
    </source>
</evidence>
<reference evidence="1" key="1">
    <citation type="submission" date="2021-01" db="EMBL/GenBank/DDBJ databases">
        <title>Whole genome shotgun sequence of Virgisporangium ochraceum NBRC 16418.</title>
        <authorList>
            <person name="Komaki H."/>
            <person name="Tamura T."/>
        </authorList>
    </citation>
    <scope>NUCLEOTIDE SEQUENCE</scope>
    <source>
        <strain evidence="1">NBRC 16418</strain>
    </source>
</reference>
<dbReference type="EMBL" id="BOPH01000130">
    <property type="protein sequence ID" value="GIJ74166.1"/>
    <property type="molecule type" value="Genomic_DNA"/>
</dbReference>
<protein>
    <submittedName>
        <fullName evidence="1">Uncharacterized protein</fullName>
    </submittedName>
</protein>
<dbReference type="Proteomes" id="UP000635606">
    <property type="component" value="Unassembled WGS sequence"/>
</dbReference>
<keyword evidence="2" id="KW-1185">Reference proteome</keyword>
<comment type="caution">
    <text evidence="1">The sequence shown here is derived from an EMBL/GenBank/DDBJ whole genome shotgun (WGS) entry which is preliminary data.</text>
</comment>
<evidence type="ECO:0000313" key="1">
    <source>
        <dbReference type="EMBL" id="GIJ74166.1"/>
    </source>
</evidence>
<organism evidence="1 2">
    <name type="scientific">Virgisporangium ochraceum</name>
    <dbReference type="NCBI Taxonomy" id="65505"/>
    <lineage>
        <taxon>Bacteria</taxon>
        <taxon>Bacillati</taxon>
        <taxon>Actinomycetota</taxon>
        <taxon>Actinomycetes</taxon>
        <taxon>Micromonosporales</taxon>
        <taxon>Micromonosporaceae</taxon>
        <taxon>Virgisporangium</taxon>
    </lineage>
</organism>
<dbReference type="AlphaFoldDB" id="A0A8J4A7A8"/>
<gene>
    <name evidence="1" type="ORF">Voc01_090830</name>
</gene>
<sequence length="187" mass="19687">MTPVAMPGRIRGGAAGCGGGDVRWLATLRAGRLASPVTAGDMRREPIVDLHQAPNGAARAETLAAIVGGATSLGADEALRDAVHAVARSCGPHSIDALVALLRRLNMAAPRRVAARPVVAFIRYGHVDGGASARGVAVTSDGGRYNVHTVFWDELASRWEGSNGRYGMEWDAARVEMNRRADTEPQP</sequence>
<accession>A0A8J4A7A8</accession>
<proteinExistence type="predicted"/>